<evidence type="ECO:0000313" key="1">
    <source>
        <dbReference type="EMBL" id="GBN01006.1"/>
    </source>
</evidence>
<gene>
    <name evidence="1" type="ORF">AVEN_260946_1</name>
</gene>
<keyword evidence="2" id="KW-1185">Reference proteome</keyword>
<comment type="caution">
    <text evidence="1">The sequence shown here is derived from an EMBL/GenBank/DDBJ whole genome shotgun (WGS) entry which is preliminary data.</text>
</comment>
<dbReference type="EMBL" id="BGPR01004572">
    <property type="protein sequence ID" value="GBN01006.1"/>
    <property type="molecule type" value="Genomic_DNA"/>
</dbReference>
<dbReference type="AlphaFoldDB" id="A0A4Y2KGX7"/>
<accession>A0A4Y2KGX7</accession>
<dbReference type="Proteomes" id="UP000499080">
    <property type="component" value="Unassembled WGS sequence"/>
</dbReference>
<reference evidence="1 2" key="1">
    <citation type="journal article" date="2019" name="Sci. Rep.">
        <title>Orb-weaving spider Araneus ventricosus genome elucidates the spidroin gene catalogue.</title>
        <authorList>
            <person name="Kono N."/>
            <person name="Nakamura H."/>
            <person name="Ohtoshi R."/>
            <person name="Moran D.A.P."/>
            <person name="Shinohara A."/>
            <person name="Yoshida Y."/>
            <person name="Fujiwara M."/>
            <person name="Mori M."/>
            <person name="Tomita M."/>
            <person name="Arakawa K."/>
        </authorList>
    </citation>
    <scope>NUCLEOTIDE SEQUENCE [LARGE SCALE GENOMIC DNA]</scope>
</reference>
<name>A0A4Y2KGX7_ARAVE</name>
<proteinExistence type="predicted"/>
<sequence>MRWGVNVRLRGPLRITGLYPGGGKGLADAEIYPALGRERLLCGCRLYPALEKGVASFIWMQLCINVRKELLGCTAISSVRRKEVATVSDISALGETVALRMLDISALEKRVAGMPAISALGGKVASRMPAIN</sequence>
<organism evidence="1 2">
    <name type="scientific">Araneus ventricosus</name>
    <name type="common">Orbweaver spider</name>
    <name type="synonym">Epeira ventricosa</name>
    <dbReference type="NCBI Taxonomy" id="182803"/>
    <lineage>
        <taxon>Eukaryota</taxon>
        <taxon>Metazoa</taxon>
        <taxon>Ecdysozoa</taxon>
        <taxon>Arthropoda</taxon>
        <taxon>Chelicerata</taxon>
        <taxon>Arachnida</taxon>
        <taxon>Araneae</taxon>
        <taxon>Araneomorphae</taxon>
        <taxon>Entelegynae</taxon>
        <taxon>Araneoidea</taxon>
        <taxon>Araneidae</taxon>
        <taxon>Araneus</taxon>
    </lineage>
</organism>
<evidence type="ECO:0000313" key="2">
    <source>
        <dbReference type="Proteomes" id="UP000499080"/>
    </source>
</evidence>
<protein>
    <submittedName>
        <fullName evidence="1">Uncharacterized protein</fullName>
    </submittedName>
</protein>